<evidence type="ECO:0000313" key="11">
    <source>
        <dbReference type="Proteomes" id="UP000228684"/>
    </source>
</evidence>
<name>A0ABX4MEF9_9HYPH</name>
<accession>A0ABX4MEF9</accession>
<feature type="transmembrane region" description="Helical" evidence="9">
    <location>
        <begin position="195"/>
        <end position="217"/>
    </location>
</feature>
<dbReference type="Pfam" id="PF03186">
    <property type="entry name" value="CobD_Cbib"/>
    <property type="match status" value="1"/>
</dbReference>
<comment type="caution">
    <text evidence="10">The sequence shown here is derived from an EMBL/GenBank/DDBJ whole genome shotgun (WGS) entry which is preliminary data.</text>
</comment>
<keyword evidence="8 9" id="KW-0472">Membrane</keyword>
<feature type="transmembrane region" description="Helical" evidence="9">
    <location>
        <begin position="6"/>
        <end position="23"/>
    </location>
</feature>
<evidence type="ECO:0000256" key="2">
    <source>
        <dbReference type="ARBA" id="ARBA00004953"/>
    </source>
</evidence>
<evidence type="ECO:0000256" key="8">
    <source>
        <dbReference type="ARBA" id="ARBA00023136"/>
    </source>
</evidence>
<feature type="transmembrane region" description="Helical" evidence="9">
    <location>
        <begin position="157"/>
        <end position="175"/>
    </location>
</feature>
<evidence type="ECO:0000256" key="6">
    <source>
        <dbReference type="ARBA" id="ARBA00022692"/>
    </source>
</evidence>
<comment type="similarity">
    <text evidence="3">Belongs to the CobD/CbiB family.</text>
</comment>
<dbReference type="PANTHER" id="PTHR34308">
    <property type="entry name" value="COBALAMIN BIOSYNTHESIS PROTEIN CBIB"/>
    <property type="match status" value="1"/>
</dbReference>
<evidence type="ECO:0000256" key="1">
    <source>
        <dbReference type="ARBA" id="ARBA00004651"/>
    </source>
</evidence>
<gene>
    <name evidence="10" type="primary">cobD</name>
    <name evidence="10" type="ORF">magneo_313</name>
</gene>
<protein>
    <submittedName>
        <fullName evidence="10">Cobalamin biosynthesis protein</fullName>
    </submittedName>
</protein>
<organism evidence="10 11">
    <name type="scientific">Candidatus Hodgkinia cicadicola</name>
    <dbReference type="NCBI Taxonomy" id="573658"/>
    <lineage>
        <taxon>Bacteria</taxon>
        <taxon>Pseudomonadati</taxon>
        <taxon>Pseudomonadota</taxon>
        <taxon>Alphaproteobacteria</taxon>
        <taxon>Hyphomicrobiales</taxon>
        <taxon>Candidatus Hodgkinia</taxon>
    </lineage>
</organism>
<keyword evidence="11" id="KW-1185">Reference proteome</keyword>
<evidence type="ECO:0000313" key="10">
    <source>
        <dbReference type="EMBL" id="PIM94831.1"/>
    </source>
</evidence>
<feature type="transmembrane region" description="Helical" evidence="9">
    <location>
        <begin position="288"/>
        <end position="306"/>
    </location>
</feature>
<dbReference type="Proteomes" id="UP000228684">
    <property type="component" value="Unassembled WGS sequence"/>
</dbReference>
<proteinExistence type="inferred from homology"/>
<dbReference type="PANTHER" id="PTHR34308:SF1">
    <property type="entry name" value="COBALAMIN BIOSYNTHESIS PROTEIN CBIB"/>
    <property type="match status" value="1"/>
</dbReference>
<feature type="transmembrane region" description="Helical" evidence="9">
    <location>
        <begin position="84"/>
        <end position="103"/>
    </location>
</feature>
<reference evidence="10" key="1">
    <citation type="submission" date="2017-09" db="EMBL/GenBank/DDBJ databases">
        <authorList>
            <person name="Campbell M.A."/>
            <person name="Lukasik P."/>
            <person name="Simon C."/>
            <person name="McCutcheon J.P."/>
        </authorList>
    </citation>
    <scope>NUCLEOTIDE SEQUENCE [LARGE SCALE GENOMIC DNA]</scope>
    <source>
        <strain evidence="10">MAGNEO</strain>
    </source>
</reference>
<dbReference type="EMBL" id="NXGM01000191">
    <property type="protein sequence ID" value="PIM94831.1"/>
    <property type="molecule type" value="Genomic_DNA"/>
</dbReference>
<evidence type="ECO:0000256" key="4">
    <source>
        <dbReference type="ARBA" id="ARBA00022475"/>
    </source>
</evidence>
<keyword evidence="7 9" id="KW-1133">Transmembrane helix</keyword>
<feature type="transmembrane region" description="Helical" evidence="9">
    <location>
        <begin position="55"/>
        <end position="72"/>
    </location>
</feature>
<dbReference type="InterPro" id="IPR004485">
    <property type="entry name" value="Cobalamin_biosynth_CobD/CbiB"/>
</dbReference>
<keyword evidence="6 9" id="KW-0812">Transmembrane</keyword>
<evidence type="ECO:0000256" key="9">
    <source>
        <dbReference type="SAM" id="Phobius"/>
    </source>
</evidence>
<sequence length="317" mass="36477">MIFMYYPIINIITLIAMFEWYNVGRHIWQIINNPITRISQIIHWLLKKRSMTTKWCGKPISLMLCVIGWYLGLSLHNWFNCTRFGWILELITASMLLAYKNMFTHVTNVLDQLYSTDLELCKYKLSSVVSKTVRDLDEHGICNSLLLSLTENFSDGLLLPLFYYLIAGLPGLLLYKTSDLVDSMFGNFKTSNTTLSLNICKIDSIMAAFPCFVLVFISNLIKLVKNNNVNIFDLLNPQQWSIHYLVLKIMSWLGVKIKTGGNYGRLHVIGKQFNNNGHLPNAIDIIRLKIILCTFVTILMVTTVIIKQTCFNTLIKE</sequence>
<evidence type="ECO:0000256" key="5">
    <source>
        <dbReference type="ARBA" id="ARBA00022573"/>
    </source>
</evidence>
<keyword evidence="5" id="KW-0169">Cobalamin biosynthesis</keyword>
<evidence type="ECO:0000256" key="3">
    <source>
        <dbReference type="ARBA" id="ARBA00006263"/>
    </source>
</evidence>
<comment type="pathway">
    <text evidence="2">Cofactor biosynthesis; adenosylcobalamin biosynthesis.</text>
</comment>
<keyword evidence="4" id="KW-1003">Cell membrane</keyword>
<comment type="subcellular location">
    <subcellularLocation>
        <location evidence="1">Cell membrane</location>
        <topology evidence="1">Multi-pass membrane protein</topology>
    </subcellularLocation>
</comment>
<evidence type="ECO:0000256" key="7">
    <source>
        <dbReference type="ARBA" id="ARBA00022989"/>
    </source>
</evidence>